<sequence length="539" mass="60883">MSDDSAKQEHKRLAGVVKGVHANLRKKLRSNDGDFHEVWESHCQNKELLAEYADAMHQLATDHWERKRETRIDWCYETIMSYFHHGGLKKIFEKEIKKLGLAKAESNDATTASGQSSDASFVHMRDTTENLSQNSSSNSASCDMSTANAVVFNSVDFEDSSWEEISINVVPSLDKSDSTNQSQDKAKTKATRSLDSAKTNTTRGLDSTKTKKTKSLDSTKTNNTGSSDSQGRILSSDVPHVSSLMDSILQDCNASSINSESIESSEESAVLIISDTETNSESSNGANKEQSHTSNQPCPLYNQITLPFKGKIRLLDVGSCYNPFIEFDEIHAVGIDISPAKPSVYHCDFLNLETSEPLQLAADTLDTYISGLKDPIEKLPRDIFHVCVFSLLLEYFPSHYQRWMCCQKAWELLVLNGILIIITPDSHGQHRNAPMIKSWKMAIESMGFKRWRYVKKEHIHCMAFRKIEKPEQKDCLISDVTPDLMYIPQDYKNSEYGEPFKTYAPFTVEDEEFFRATMQELPVYPSDDDSIETSEDYVQ</sequence>
<dbReference type="AlphaFoldDB" id="A0AAN8PI83"/>
<evidence type="ECO:0000256" key="5">
    <source>
        <dbReference type="SAM" id="MobiDB-lite"/>
    </source>
</evidence>
<evidence type="ECO:0000313" key="7">
    <source>
        <dbReference type="Proteomes" id="UP001347796"/>
    </source>
</evidence>
<proteinExistence type="inferred from homology"/>
<evidence type="ECO:0000256" key="3">
    <source>
        <dbReference type="ARBA" id="ARBA00022691"/>
    </source>
</evidence>
<keyword evidence="7" id="KW-1185">Reference proteome</keyword>
<comment type="caution">
    <text evidence="6">The sequence shown here is derived from an EMBL/GenBank/DDBJ whole genome shotgun (WGS) entry which is preliminary data.</text>
</comment>
<dbReference type="InterPro" id="IPR029063">
    <property type="entry name" value="SAM-dependent_MTases_sf"/>
</dbReference>
<feature type="binding site" evidence="4">
    <location>
        <position position="318"/>
    </location>
    <ligand>
        <name>S-adenosyl-L-methionine</name>
        <dbReference type="ChEBI" id="CHEBI:59789"/>
    </ligand>
</feature>
<comment type="function">
    <text evidence="4">S-adenosyl-L-methionine-binding protein that acts as an inhibitor of mTORC1 signaling. Acts as a sensor of S-adenosyl-L-methionine to signal methionine sufficiency to mTORC1. Probably also acts as a S-adenosyl-L-methionine-dependent methyltransferase.</text>
</comment>
<dbReference type="GO" id="GO:0008168">
    <property type="term" value="F:methyltransferase activity"/>
    <property type="evidence" value="ECO:0007669"/>
    <property type="project" value="UniProtKB-UniRule"/>
</dbReference>
<feature type="compositionally biased region" description="Basic and acidic residues" evidence="5">
    <location>
        <begin position="206"/>
        <end position="217"/>
    </location>
</feature>
<feature type="binding site" evidence="4">
    <location>
        <position position="336"/>
    </location>
    <ligand>
        <name>S-adenosyl-L-methionine</name>
        <dbReference type="ChEBI" id="CHEBI:59789"/>
    </ligand>
</feature>
<comment type="similarity">
    <text evidence="4">Belongs to the BMT2 family.</text>
</comment>
<dbReference type="EMBL" id="JAZGQO010000010">
    <property type="protein sequence ID" value="KAK6176684.1"/>
    <property type="molecule type" value="Genomic_DNA"/>
</dbReference>
<organism evidence="6 7">
    <name type="scientific">Patella caerulea</name>
    <name type="common">Rayed Mediterranean limpet</name>
    <dbReference type="NCBI Taxonomy" id="87958"/>
    <lineage>
        <taxon>Eukaryota</taxon>
        <taxon>Metazoa</taxon>
        <taxon>Spiralia</taxon>
        <taxon>Lophotrochozoa</taxon>
        <taxon>Mollusca</taxon>
        <taxon>Gastropoda</taxon>
        <taxon>Patellogastropoda</taxon>
        <taxon>Patelloidea</taxon>
        <taxon>Patellidae</taxon>
        <taxon>Patella</taxon>
    </lineage>
</organism>
<dbReference type="InterPro" id="IPR021867">
    <property type="entry name" value="Bmt2/SAMTOR"/>
</dbReference>
<dbReference type="GO" id="GO:1904262">
    <property type="term" value="P:negative regulation of TORC1 signaling"/>
    <property type="evidence" value="ECO:0007669"/>
    <property type="project" value="TreeGrafter"/>
</dbReference>
<dbReference type="EC" id="2.1.1.-" evidence="4"/>
<keyword evidence="3 4" id="KW-0949">S-adenosyl-L-methionine</keyword>
<dbReference type="Gene3D" id="3.40.50.150">
    <property type="entry name" value="Vaccinia Virus protein VP39"/>
    <property type="match status" value="1"/>
</dbReference>
<keyword evidence="1 4" id="KW-0489">Methyltransferase</keyword>
<evidence type="ECO:0000313" key="6">
    <source>
        <dbReference type="EMBL" id="KAK6176684.1"/>
    </source>
</evidence>
<dbReference type="SUPFAM" id="SSF53335">
    <property type="entry name" value="S-adenosyl-L-methionine-dependent methyltransferases"/>
    <property type="match status" value="1"/>
</dbReference>
<evidence type="ECO:0000256" key="4">
    <source>
        <dbReference type="HAMAP-Rule" id="MF_03044"/>
    </source>
</evidence>
<dbReference type="HAMAP" id="MF_03044">
    <property type="entry name" value="BMT2"/>
    <property type="match status" value="1"/>
</dbReference>
<dbReference type="PANTHER" id="PTHR21008:SF0">
    <property type="entry name" value="S-ADENOSYLMETHIONINE SENSOR UPSTREAM OF MTORC1"/>
    <property type="match status" value="1"/>
</dbReference>
<protein>
    <recommendedName>
        <fullName evidence="4">S-adenosylmethionine sensor upstream of mTORC1</fullName>
    </recommendedName>
    <alternativeName>
        <fullName evidence="4">Probable methyltransferase BMT2 homolog</fullName>
        <ecNumber evidence="4">2.1.1.-</ecNumber>
    </alternativeName>
</protein>
<feature type="region of interest" description="Disordered" evidence="5">
    <location>
        <begin position="173"/>
        <end position="234"/>
    </location>
</feature>
<reference evidence="6 7" key="1">
    <citation type="submission" date="2024-01" db="EMBL/GenBank/DDBJ databases">
        <title>The genome of the rayed Mediterranean limpet Patella caerulea (Linnaeus, 1758).</title>
        <authorList>
            <person name="Anh-Thu Weber A."/>
            <person name="Halstead-Nussloch G."/>
        </authorList>
    </citation>
    <scope>NUCLEOTIDE SEQUENCE [LARGE SCALE GENOMIC DNA]</scope>
    <source>
        <strain evidence="6">AATW-2023a</strain>
        <tissue evidence="6">Whole specimen</tissue>
    </source>
</reference>
<keyword evidence="2 4" id="KW-0808">Transferase</keyword>
<name>A0AAN8PI83_PATCE</name>
<dbReference type="Proteomes" id="UP001347796">
    <property type="component" value="Unassembled WGS sequence"/>
</dbReference>
<dbReference type="GO" id="GO:0032259">
    <property type="term" value="P:methylation"/>
    <property type="evidence" value="ECO:0007669"/>
    <property type="project" value="UniProtKB-KW"/>
</dbReference>
<accession>A0AAN8PI83</accession>
<evidence type="ECO:0000256" key="1">
    <source>
        <dbReference type="ARBA" id="ARBA00022603"/>
    </source>
</evidence>
<evidence type="ECO:0000256" key="2">
    <source>
        <dbReference type="ARBA" id="ARBA00022679"/>
    </source>
</evidence>
<feature type="compositionally biased region" description="Polar residues" evidence="5">
    <location>
        <begin position="191"/>
        <end position="204"/>
    </location>
</feature>
<gene>
    <name evidence="6" type="ORF">SNE40_014936</name>
</gene>
<dbReference type="PANTHER" id="PTHR21008">
    <property type="entry name" value="S-ADENOSYLMETHIONINE SENSOR UPSTREAM OF MTORC1-RELATED"/>
    <property type="match status" value="1"/>
</dbReference>
<feature type="region of interest" description="Disordered" evidence="5">
    <location>
        <begin position="276"/>
        <end position="296"/>
    </location>
</feature>